<gene>
    <name evidence="1" type="ORF">AVEN_116202_1</name>
</gene>
<organism evidence="1 2">
    <name type="scientific">Araneus ventricosus</name>
    <name type="common">Orbweaver spider</name>
    <name type="synonym">Epeira ventricosa</name>
    <dbReference type="NCBI Taxonomy" id="182803"/>
    <lineage>
        <taxon>Eukaryota</taxon>
        <taxon>Metazoa</taxon>
        <taxon>Ecdysozoa</taxon>
        <taxon>Arthropoda</taxon>
        <taxon>Chelicerata</taxon>
        <taxon>Arachnida</taxon>
        <taxon>Araneae</taxon>
        <taxon>Araneomorphae</taxon>
        <taxon>Entelegynae</taxon>
        <taxon>Araneoidea</taxon>
        <taxon>Araneidae</taxon>
        <taxon>Araneus</taxon>
    </lineage>
</organism>
<keyword evidence="2" id="KW-1185">Reference proteome</keyword>
<dbReference type="Proteomes" id="UP000499080">
    <property type="component" value="Unassembled WGS sequence"/>
</dbReference>
<evidence type="ECO:0000313" key="1">
    <source>
        <dbReference type="EMBL" id="GBN65054.1"/>
    </source>
</evidence>
<dbReference type="AlphaFoldDB" id="A0A4Y2QNW5"/>
<protein>
    <submittedName>
        <fullName evidence="1">Uncharacterized protein</fullName>
    </submittedName>
</protein>
<reference evidence="1 2" key="1">
    <citation type="journal article" date="2019" name="Sci. Rep.">
        <title>Orb-weaving spider Araneus ventricosus genome elucidates the spidroin gene catalogue.</title>
        <authorList>
            <person name="Kono N."/>
            <person name="Nakamura H."/>
            <person name="Ohtoshi R."/>
            <person name="Moran D.A.P."/>
            <person name="Shinohara A."/>
            <person name="Yoshida Y."/>
            <person name="Fujiwara M."/>
            <person name="Mori M."/>
            <person name="Tomita M."/>
            <person name="Arakawa K."/>
        </authorList>
    </citation>
    <scope>NUCLEOTIDE SEQUENCE [LARGE SCALE GENOMIC DNA]</scope>
</reference>
<proteinExistence type="predicted"/>
<accession>A0A4Y2QNW5</accession>
<evidence type="ECO:0000313" key="2">
    <source>
        <dbReference type="Proteomes" id="UP000499080"/>
    </source>
</evidence>
<comment type="caution">
    <text evidence="1">The sequence shown here is derived from an EMBL/GenBank/DDBJ whole genome shotgun (WGS) entry which is preliminary data.</text>
</comment>
<dbReference type="EMBL" id="BGPR01014402">
    <property type="protein sequence ID" value="GBN65054.1"/>
    <property type="molecule type" value="Genomic_DNA"/>
</dbReference>
<name>A0A4Y2QNW5_ARAVE</name>
<sequence>MTKTTPELSPYPQTSRKHQRKDVWYSTYYLTCNRPNARRIFSGIGSQTFRLQGRHLTTRLPRSRMLIRQVCLVFTQPRDTLYTLRIRWVGVGNKRNISGQISFALQQKPEPERV</sequence>